<gene>
    <name evidence="2" type="ORF">DXN04_04570</name>
</gene>
<keyword evidence="1" id="KW-1133">Transmembrane helix</keyword>
<comment type="caution">
    <text evidence="2">The sequence shown here is derived from an EMBL/GenBank/DDBJ whole genome shotgun (WGS) entry which is preliminary data.</text>
</comment>
<protein>
    <submittedName>
        <fullName evidence="2">Uncharacterized protein</fullName>
    </submittedName>
</protein>
<dbReference type="Proteomes" id="UP000261174">
    <property type="component" value="Unassembled WGS sequence"/>
</dbReference>
<keyword evidence="1" id="KW-0472">Membrane</keyword>
<organism evidence="2 3">
    <name type="scientific">Chitinophaga silvisoli</name>
    <dbReference type="NCBI Taxonomy" id="2291814"/>
    <lineage>
        <taxon>Bacteria</taxon>
        <taxon>Pseudomonadati</taxon>
        <taxon>Bacteroidota</taxon>
        <taxon>Chitinophagia</taxon>
        <taxon>Chitinophagales</taxon>
        <taxon>Chitinophagaceae</taxon>
        <taxon>Chitinophaga</taxon>
    </lineage>
</organism>
<dbReference type="EMBL" id="QTJV01000001">
    <property type="protein sequence ID" value="RFM36779.1"/>
    <property type="molecule type" value="Genomic_DNA"/>
</dbReference>
<sequence length="64" mass="6866">MEKRVLGVVFTILGALGLVMAAVNFVNAGGGTRSVKMIVIYTLLGMVFFFSGMGLIRNTKDRPS</sequence>
<evidence type="ECO:0000256" key="1">
    <source>
        <dbReference type="SAM" id="Phobius"/>
    </source>
</evidence>
<feature type="transmembrane region" description="Helical" evidence="1">
    <location>
        <begin position="37"/>
        <end position="56"/>
    </location>
</feature>
<dbReference type="OrthoDB" id="677537at2"/>
<keyword evidence="1" id="KW-0812">Transmembrane</keyword>
<name>A0A3E1P9C1_9BACT</name>
<dbReference type="AlphaFoldDB" id="A0A3E1P9C1"/>
<evidence type="ECO:0000313" key="3">
    <source>
        <dbReference type="Proteomes" id="UP000261174"/>
    </source>
</evidence>
<proteinExistence type="predicted"/>
<reference evidence="2 3" key="1">
    <citation type="submission" date="2018-08" db="EMBL/GenBank/DDBJ databases">
        <title>Chitinophaga sp. K20C18050901, a novel bacterium isolated from forest soil.</title>
        <authorList>
            <person name="Wang C."/>
        </authorList>
    </citation>
    <scope>NUCLEOTIDE SEQUENCE [LARGE SCALE GENOMIC DNA]</scope>
    <source>
        <strain evidence="2 3">K20C18050901</strain>
    </source>
</reference>
<evidence type="ECO:0000313" key="2">
    <source>
        <dbReference type="EMBL" id="RFM36779.1"/>
    </source>
</evidence>
<accession>A0A3E1P9C1</accession>
<keyword evidence="3" id="KW-1185">Reference proteome</keyword>
<dbReference type="RefSeq" id="WP_116852099.1">
    <property type="nucleotide sequence ID" value="NZ_QTJV01000001.1"/>
</dbReference>